<dbReference type="PANTHER" id="PTHR47332">
    <property type="entry name" value="SET DOMAIN-CONTAINING PROTEIN 5"/>
    <property type="match status" value="1"/>
</dbReference>
<feature type="domain" description="SET" evidence="1">
    <location>
        <begin position="1"/>
        <end position="182"/>
    </location>
</feature>
<dbReference type="SMART" id="SM00317">
    <property type="entry name" value="SET"/>
    <property type="match status" value="1"/>
</dbReference>
<dbReference type="InterPro" id="IPR053185">
    <property type="entry name" value="SET_domain_protein"/>
</dbReference>
<evidence type="ECO:0000259" key="1">
    <source>
        <dbReference type="PROSITE" id="PS50280"/>
    </source>
</evidence>
<dbReference type="PANTHER" id="PTHR47332:SF4">
    <property type="entry name" value="SET DOMAIN-CONTAINING PROTEIN 5"/>
    <property type="match status" value="1"/>
</dbReference>
<dbReference type="PROSITE" id="PS50280">
    <property type="entry name" value="SET"/>
    <property type="match status" value="1"/>
</dbReference>
<dbReference type="CDD" id="cd20071">
    <property type="entry name" value="SET_SMYD"/>
    <property type="match status" value="1"/>
</dbReference>
<dbReference type="OrthoDB" id="265717at2759"/>
<dbReference type="InterPro" id="IPR001214">
    <property type="entry name" value="SET_dom"/>
</dbReference>
<organism evidence="2 3">
    <name type="scientific">Lepidopterella palustris CBS 459.81</name>
    <dbReference type="NCBI Taxonomy" id="1314670"/>
    <lineage>
        <taxon>Eukaryota</taxon>
        <taxon>Fungi</taxon>
        <taxon>Dikarya</taxon>
        <taxon>Ascomycota</taxon>
        <taxon>Pezizomycotina</taxon>
        <taxon>Dothideomycetes</taxon>
        <taxon>Pleosporomycetidae</taxon>
        <taxon>Mytilinidiales</taxon>
        <taxon>Argynnaceae</taxon>
        <taxon>Lepidopterella</taxon>
    </lineage>
</organism>
<protein>
    <submittedName>
        <fullName evidence="2">SET domain-containing protein</fullName>
    </submittedName>
</protein>
<dbReference type="Proteomes" id="UP000250266">
    <property type="component" value="Unassembled WGS sequence"/>
</dbReference>
<dbReference type="SUPFAM" id="SSF82199">
    <property type="entry name" value="SET domain"/>
    <property type="match status" value="1"/>
</dbReference>
<evidence type="ECO:0000313" key="2">
    <source>
        <dbReference type="EMBL" id="OCK74456.1"/>
    </source>
</evidence>
<dbReference type="Pfam" id="PF00856">
    <property type="entry name" value="SET"/>
    <property type="match status" value="1"/>
</dbReference>
<sequence length="326" mass="36655">MYEIRQAGTKGLGVFAKVFIPRGTRIFSERPLLAIRPDQGAGDIYAAFRLLPLEQRTKLLQLSSHITKESSVARWTQVIWWTVKRSVFDVYARIWGNHRGMPARSKHSIKEHIAILNVFRSNCFDIGSSQASIQQAIFPRISRMNHSCVPNAQGNFHDEMGRFNVHATRDIKAGKELTLNYLPEHGAVKATRQSRLLSGYGFLCDCPACDLTLLRGRDGEEKRLQAHRKLSAYAEGLSNGGLGSAEAELQTIEEFMRLFEGEGIAGRELSTMYFEAAKLNMGLGRREEALRCAEKGLEIDRDCLSTDHPLYQHGVATVQELKKSFT</sequence>
<gene>
    <name evidence="2" type="ORF">K432DRAFT_430016</name>
</gene>
<dbReference type="InterPro" id="IPR046341">
    <property type="entry name" value="SET_dom_sf"/>
</dbReference>
<proteinExistence type="predicted"/>
<dbReference type="EMBL" id="KV745476">
    <property type="protein sequence ID" value="OCK74456.1"/>
    <property type="molecule type" value="Genomic_DNA"/>
</dbReference>
<dbReference type="AlphaFoldDB" id="A0A8E2DZN5"/>
<dbReference type="Gene3D" id="2.170.270.10">
    <property type="entry name" value="SET domain"/>
    <property type="match status" value="1"/>
</dbReference>
<evidence type="ECO:0000313" key="3">
    <source>
        <dbReference type="Proteomes" id="UP000250266"/>
    </source>
</evidence>
<reference evidence="2 3" key="1">
    <citation type="journal article" date="2016" name="Nat. Commun.">
        <title>Ectomycorrhizal ecology is imprinted in the genome of the dominant symbiotic fungus Cenococcum geophilum.</title>
        <authorList>
            <consortium name="DOE Joint Genome Institute"/>
            <person name="Peter M."/>
            <person name="Kohler A."/>
            <person name="Ohm R.A."/>
            <person name="Kuo A."/>
            <person name="Krutzmann J."/>
            <person name="Morin E."/>
            <person name="Arend M."/>
            <person name="Barry K.W."/>
            <person name="Binder M."/>
            <person name="Choi C."/>
            <person name="Clum A."/>
            <person name="Copeland A."/>
            <person name="Grisel N."/>
            <person name="Haridas S."/>
            <person name="Kipfer T."/>
            <person name="LaButti K."/>
            <person name="Lindquist E."/>
            <person name="Lipzen A."/>
            <person name="Maire R."/>
            <person name="Meier B."/>
            <person name="Mihaltcheva S."/>
            <person name="Molinier V."/>
            <person name="Murat C."/>
            <person name="Poggeler S."/>
            <person name="Quandt C.A."/>
            <person name="Sperisen C."/>
            <person name="Tritt A."/>
            <person name="Tisserant E."/>
            <person name="Crous P.W."/>
            <person name="Henrissat B."/>
            <person name="Nehls U."/>
            <person name="Egli S."/>
            <person name="Spatafora J.W."/>
            <person name="Grigoriev I.V."/>
            <person name="Martin F.M."/>
        </authorList>
    </citation>
    <scope>NUCLEOTIDE SEQUENCE [LARGE SCALE GENOMIC DNA]</scope>
    <source>
        <strain evidence="2 3">CBS 459.81</strain>
    </source>
</reference>
<accession>A0A8E2DZN5</accession>
<keyword evidence="3" id="KW-1185">Reference proteome</keyword>
<name>A0A8E2DZN5_9PEZI</name>